<sequence length="236" mass="25639">MGKFTTLAVCVAALAPKLVLAQPTSAKPSTQAKPAIYTCTTADGRRLTSDRPISDCNAVEQRVLNADGSLRSVLPAAMSPEQRAAHEARERKLAAERSAQTDAIRRDRNLMLRYPNEAAHQHARESSLDDANKARLISEHRVKDLALERKPLMDEAEFYKGKPLPSKLKQQLDANDAAVDAQKQLIENQKAELVRISSRYDLELARLKRLWAGAAPGSLGNGAADAAASAAPNLAR</sequence>
<dbReference type="Proteomes" id="UP001209701">
    <property type="component" value="Unassembled WGS sequence"/>
</dbReference>
<evidence type="ECO:0008006" key="5">
    <source>
        <dbReference type="Google" id="ProtNLM"/>
    </source>
</evidence>
<evidence type="ECO:0000313" key="3">
    <source>
        <dbReference type="EMBL" id="MCV2367703.1"/>
    </source>
</evidence>
<evidence type="ECO:0000256" key="1">
    <source>
        <dbReference type="SAM" id="MobiDB-lite"/>
    </source>
</evidence>
<feature type="compositionally biased region" description="Low complexity" evidence="1">
    <location>
        <begin position="221"/>
        <end position="236"/>
    </location>
</feature>
<evidence type="ECO:0000313" key="4">
    <source>
        <dbReference type="Proteomes" id="UP001209701"/>
    </source>
</evidence>
<organism evidence="3 4">
    <name type="scientific">Roseateles oligotrophus</name>
    <dbReference type="NCBI Taxonomy" id="1769250"/>
    <lineage>
        <taxon>Bacteria</taxon>
        <taxon>Pseudomonadati</taxon>
        <taxon>Pseudomonadota</taxon>
        <taxon>Betaproteobacteria</taxon>
        <taxon>Burkholderiales</taxon>
        <taxon>Sphaerotilaceae</taxon>
        <taxon>Roseateles</taxon>
    </lineage>
</organism>
<comment type="caution">
    <text evidence="3">The sequence shown here is derived from an EMBL/GenBank/DDBJ whole genome shotgun (WGS) entry which is preliminary data.</text>
</comment>
<feature type="chain" id="PRO_5046074854" description="DUF4124 domain-containing protein" evidence="2">
    <location>
        <begin position="22"/>
        <end position="236"/>
    </location>
</feature>
<keyword evidence="4" id="KW-1185">Reference proteome</keyword>
<reference evidence="3 4" key="1">
    <citation type="submission" date="2021-11" db="EMBL/GenBank/DDBJ databases">
        <authorList>
            <person name="Liang Q."/>
            <person name="Mou H."/>
            <person name="Liu Z."/>
        </authorList>
    </citation>
    <scope>NUCLEOTIDE SEQUENCE [LARGE SCALE GENOMIC DNA]</scope>
    <source>
        <strain evidence="3 4">CHU3</strain>
    </source>
</reference>
<accession>A0ABT2YCC3</accession>
<feature type="region of interest" description="Disordered" evidence="1">
    <location>
        <begin position="215"/>
        <end position="236"/>
    </location>
</feature>
<proteinExistence type="predicted"/>
<dbReference type="EMBL" id="JAJIRN010000003">
    <property type="protein sequence ID" value="MCV2367703.1"/>
    <property type="molecule type" value="Genomic_DNA"/>
</dbReference>
<dbReference type="RefSeq" id="WP_263570331.1">
    <property type="nucleotide sequence ID" value="NZ_JAJIRN010000003.1"/>
</dbReference>
<evidence type="ECO:0000256" key="2">
    <source>
        <dbReference type="SAM" id="SignalP"/>
    </source>
</evidence>
<protein>
    <recommendedName>
        <fullName evidence="5">DUF4124 domain-containing protein</fullName>
    </recommendedName>
</protein>
<name>A0ABT2YCC3_9BURK</name>
<feature type="signal peptide" evidence="2">
    <location>
        <begin position="1"/>
        <end position="21"/>
    </location>
</feature>
<gene>
    <name evidence="3" type="ORF">LNV07_06300</name>
</gene>
<keyword evidence="2" id="KW-0732">Signal</keyword>